<dbReference type="Gene3D" id="3.30.457.10">
    <property type="entry name" value="Copper amine oxidase-like, N-terminal domain"/>
    <property type="match status" value="1"/>
</dbReference>
<dbReference type="AlphaFoldDB" id="A0A4Y7RN48"/>
<protein>
    <recommendedName>
        <fullName evidence="1">Copper amine oxidase-like N-terminal domain-containing protein</fullName>
    </recommendedName>
</protein>
<evidence type="ECO:0000313" key="2">
    <source>
        <dbReference type="EMBL" id="TEB09717.1"/>
    </source>
</evidence>
<dbReference type="EMBL" id="QFFZ01000039">
    <property type="protein sequence ID" value="TEB09717.1"/>
    <property type="molecule type" value="Genomic_DNA"/>
</dbReference>
<dbReference type="InterPro" id="IPR036582">
    <property type="entry name" value="Mao_N_sf"/>
</dbReference>
<keyword evidence="3" id="KW-1185">Reference proteome</keyword>
<feature type="domain" description="Copper amine oxidase-like N-terminal" evidence="1">
    <location>
        <begin position="42"/>
        <end position="165"/>
    </location>
</feature>
<dbReference type="OrthoDB" id="9816096at2"/>
<evidence type="ECO:0000313" key="3">
    <source>
        <dbReference type="Proteomes" id="UP000297597"/>
    </source>
</evidence>
<dbReference type="SUPFAM" id="SSF55383">
    <property type="entry name" value="Copper amine oxidase, domain N"/>
    <property type="match status" value="1"/>
</dbReference>
<sequence length="174" mass="19047">MKRFSLYAILLVIVTCLCLRPGLTSEVLGKIIFFAGKSEYNIDGQVYTMRMMPVILEGNFYVPVRDLAEAVGADVIWDGSGKSATVTREYNARRFVAVIKVGSDEITLTNTPGKGISAQFITVKKIQMIPTPLIINGRLMAPVRPLAEALGNKVSWDAGSGTVTIYPGGEYRER</sequence>
<accession>A0A4Y7RN48</accession>
<name>A0A4Y7RN48_9FIRM</name>
<dbReference type="Proteomes" id="UP000297597">
    <property type="component" value="Unassembled WGS sequence"/>
</dbReference>
<dbReference type="InterPro" id="IPR012854">
    <property type="entry name" value="Cu_amine_oxidase-like_N"/>
</dbReference>
<dbReference type="Pfam" id="PF07833">
    <property type="entry name" value="Cu_amine_oxidN1"/>
    <property type="match status" value="1"/>
</dbReference>
<organism evidence="2 3">
    <name type="scientific">Pelotomaculum propionicicum</name>
    <dbReference type="NCBI Taxonomy" id="258475"/>
    <lineage>
        <taxon>Bacteria</taxon>
        <taxon>Bacillati</taxon>
        <taxon>Bacillota</taxon>
        <taxon>Clostridia</taxon>
        <taxon>Eubacteriales</taxon>
        <taxon>Desulfotomaculaceae</taxon>
        <taxon>Pelotomaculum</taxon>
    </lineage>
</organism>
<dbReference type="RefSeq" id="WP_134214680.1">
    <property type="nucleotide sequence ID" value="NZ_QFFZ01000039.1"/>
</dbReference>
<gene>
    <name evidence="2" type="ORF">Pmgp_02894</name>
</gene>
<comment type="caution">
    <text evidence="2">The sequence shown here is derived from an EMBL/GenBank/DDBJ whole genome shotgun (WGS) entry which is preliminary data.</text>
</comment>
<evidence type="ECO:0000259" key="1">
    <source>
        <dbReference type="Pfam" id="PF07833"/>
    </source>
</evidence>
<proteinExistence type="predicted"/>
<reference evidence="2 3" key="1">
    <citation type="journal article" date="2018" name="Environ. Microbiol.">
        <title>Novel energy conservation strategies and behaviour of Pelotomaculum schinkii driving syntrophic propionate catabolism.</title>
        <authorList>
            <person name="Hidalgo-Ahumada C.A.P."/>
            <person name="Nobu M.K."/>
            <person name="Narihiro T."/>
            <person name="Tamaki H."/>
            <person name="Liu W.T."/>
            <person name="Kamagata Y."/>
            <person name="Stams A.J.M."/>
            <person name="Imachi H."/>
            <person name="Sousa D.Z."/>
        </authorList>
    </citation>
    <scope>NUCLEOTIDE SEQUENCE [LARGE SCALE GENOMIC DNA]</scope>
    <source>
        <strain evidence="2 3">MGP</strain>
    </source>
</reference>